<reference evidence="1" key="2">
    <citation type="submission" date="2020-09" db="EMBL/GenBank/DDBJ databases">
        <authorList>
            <person name="Sun Q."/>
            <person name="Ohkuma M."/>
        </authorList>
    </citation>
    <scope>NUCLEOTIDE SEQUENCE</scope>
    <source>
        <strain evidence="1">JCM 30078</strain>
    </source>
</reference>
<reference evidence="1" key="1">
    <citation type="journal article" date="2014" name="Int. J. Syst. Evol. Microbiol.">
        <title>Complete genome sequence of Corynebacterium casei LMG S-19264T (=DSM 44701T), isolated from a smear-ripened cheese.</title>
        <authorList>
            <consortium name="US DOE Joint Genome Institute (JGI-PGF)"/>
            <person name="Walter F."/>
            <person name="Albersmeier A."/>
            <person name="Kalinowski J."/>
            <person name="Ruckert C."/>
        </authorList>
    </citation>
    <scope>NUCLEOTIDE SEQUENCE</scope>
    <source>
        <strain evidence="1">JCM 30078</strain>
    </source>
</reference>
<comment type="caution">
    <text evidence="1">The sequence shown here is derived from an EMBL/GenBank/DDBJ whole genome shotgun (WGS) entry which is preliminary data.</text>
</comment>
<evidence type="ECO:0000313" key="2">
    <source>
        <dbReference type="Proteomes" id="UP000635983"/>
    </source>
</evidence>
<name>A0A917UZV1_9PSED</name>
<dbReference type="Proteomes" id="UP000635983">
    <property type="component" value="Unassembled WGS sequence"/>
</dbReference>
<keyword evidence="2" id="KW-1185">Reference proteome</keyword>
<dbReference type="AlphaFoldDB" id="A0A917UZV1"/>
<accession>A0A917UZV1</accession>
<proteinExistence type="predicted"/>
<evidence type="ECO:0000313" key="1">
    <source>
        <dbReference type="EMBL" id="GGK02538.1"/>
    </source>
</evidence>
<sequence length="309" mass="34881">MTALKSAEMERLVEAYPHLEEKAIVDFINGLSVMSDHLSEKRKVAQNGLSARILDRLTGQSTQRQELIDSSVETSLNFIKDYVVTNEQRLTKNEYFLRQVMSGVGLLSTKLQEVTADTTDLRQDLTELAGKVDYMKHSLNQRMDGYEQYNRAMAEANLAISIFARRESLLSPEQSLWMLLTRLKYGEFGRWIQAGRGNQQHEKAVQSALQTLENDCTRILCELTGRPMHCVVDRQALFAQLSAKDELLQDALRLVSEHGSSELEQVLLAVNSGEAPRTGDELPYVFSNQSIYDELSQLLKPGAHHAAIH</sequence>
<dbReference type="EMBL" id="BMPO01000007">
    <property type="protein sequence ID" value="GGK02538.1"/>
    <property type="molecule type" value="Genomic_DNA"/>
</dbReference>
<dbReference type="RefSeq" id="WP_188984141.1">
    <property type="nucleotide sequence ID" value="NZ_BMPO01000007.1"/>
</dbReference>
<protein>
    <submittedName>
        <fullName evidence="1">Uncharacterized protein</fullName>
    </submittedName>
</protein>
<gene>
    <name evidence="1" type="ORF">GCM10009304_30440</name>
</gene>
<organism evidence="1 2">
    <name type="scientific">Pseudomonas matsuisoli</name>
    <dbReference type="NCBI Taxonomy" id="1515666"/>
    <lineage>
        <taxon>Bacteria</taxon>
        <taxon>Pseudomonadati</taxon>
        <taxon>Pseudomonadota</taxon>
        <taxon>Gammaproteobacteria</taxon>
        <taxon>Pseudomonadales</taxon>
        <taxon>Pseudomonadaceae</taxon>
        <taxon>Pseudomonas</taxon>
    </lineage>
</organism>